<dbReference type="Proteomes" id="UP000054018">
    <property type="component" value="Unassembled WGS sequence"/>
</dbReference>
<evidence type="ECO:0000313" key="1">
    <source>
        <dbReference type="EMBL" id="KIK13239.1"/>
    </source>
</evidence>
<gene>
    <name evidence="1" type="ORF">PISMIDRAFT_688892</name>
</gene>
<sequence length="106" mass="12004">FAARVIQYEVEEDQNQSQVSLAHDGVQCQARMCRRLTSPSYALGLASMNYNSTILVLTHLSRHFKHMGTSVWPFETHSPCLDYQHVANHRSTSTCTVHVPSPVFRS</sequence>
<protein>
    <submittedName>
        <fullName evidence="1">Unplaced genomic scaffold scaffold_324, whole genome shotgun sequence</fullName>
    </submittedName>
</protein>
<accession>A0A0C9YH72</accession>
<keyword evidence="2" id="KW-1185">Reference proteome</keyword>
<feature type="non-terminal residue" evidence="1">
    <location>
        <position position="1"/>
    </location>
</feature>
<reference evidence="2" key="2">
    <citation type="submission" date="2015-01" db="EMBL/GenBank/DDBJ databases">
        <title>Evolutionary Origins and Diversification of the Mycorrhizal Mutualists.</title>
        <authorList>
            <consortium name="DOE Joint Genome Institute"/>
            <consortium name="Mycorrhizal Genomics Consortium"/>
            <person name="Kohler A."/>
            <person name="Kuo A."/>
            <person name="Nagy L.G."/>
            <person name="Floudas D."/>
            <person name="Copeland A."/>
            <person name="Barry K.W."/>
            <person name="Cichocki N."/>
            <person name="Veneault-Fourrey C."/>
            <person name="LaButti K."/>
            <person name="Lindquist E.A."/>
            <person name="Lipzen A."/>
            <person name="Lundell T."/>
            <person name="Morin E."/>
            <person name="Murat C."/>
            <person name="Riley R."/>
            <person name="Ohm R."/>
            <person name="Sun H."/>
            <person name="Tunlid A."/>
            <person name="Henrissat B."/>
            <person name="Grigoriev I.V."/>
            <person name="Hibbett D.S."/>
            <person name="Martin F."/>
        </authorList>
    </citation>
    <scope>NUCLEOTIDE SEQUENCE [LARGE SCALE GENOMIC DNA]</scope>
    <source>
        <strain evidence="2">441</strain>
    </source>
</reference>
<dbReference type="AlphaFoldDB" id="A0A0C9YH72"/>
<dbReference type="EMBL" id="KN834008">
    <property type="protein sequence ID" value="KIK13239.1"/>
    <property type="molecule type" value="Genomic_DNA"/>
</dbReference>
<evidence type="ECO:0000313" key="2">
    <source>
        <dbReference type="Proteomes" id="UP000054018"/>
    </source>
</evidence>
<dbReference type="OrthoDB" id="10553627at2759"/>
<reference evidence="1 2" key="1">
    <citation type="submission" date="2014-04" db="EMBL/GenBank/DDBJ databases">
        <authorList>
            <consortium name="DOE Joint Genome Institute"/>
            <person name="Kuo A."/>
            <person name="Kohler A."/>
            <person name="Costa M.D."/>
            <person name="Nagy L.G."/>
            <person name="Floudas D."/>
            <person name="Copeland A."/>
            <person name="Barry K.W."/>
            <person name="Cichocki N."/>
            <person name="Veneault-Fourrey C."/>
            <person name="LaButti K."/>
            <person name="Lindquist E.A."/>
            <person name="Lipzen A."/>
            <person name="Lundell T."/>
            <person name="Morin E."/>
            <person name="Murat C."/>
            <person name="Sun H."/>
            <person name="Tunlid A."/>
            <person name="Henrissat B."/>
            <person name="Grigoriev I.V."/>
            <person name="Hibbett D.S."/>
            <person name="Martin F."/>
            <person name="Nordberg H.P."/>
            <person name="Cantor M.N."/>
            <person name="Hua S.X."/>
        </authorList>
    </citation>
    <scope>NUCLEOTIDE SEQUENCE [LARGE SCALE GENOMIC DNA]</scope>
    <source>
        <strain evidence="1 2">441</strain>
    </source>
</reference>
<proteinExistence type="predicted"/>
<organism evidence="1 2">
    <name type="scientific">Pisolithus microcarpus 441</name>
    <dbReference type="NCBI Taxonomy" id="765257"/>
    <lineage>
        <taxon>Eukaryota</taxon>
        <taxon>Fungi</taxon>
        <taxon>Dikarya</taxon>
        <taxon>Basidiomycota</taxon>
        <taxon>Agaricomycotina</taxon>
        <taxon>Agaricomycetes</taxon>
        <taxon>Agaricomycetidae</taxon>
        <taxon>Boletales</taxon>
        <taxon>Sclerodermatineae</taxon>
        <taxon>Pisolithaceae</taxon>
        <taxon>Pisolithus</taxon>
    </lineage>
</organism>
<dbReference type="HOGENOM" id="CLU_176683_0_0_1"/>
<name>A0A0C9YH72_9AGAM</name>